<accession>A0A9R1PJ15</accession>
<dbReference type="PANTHER" id="PTHR33026">
    <property type="entry name" value="OS06G0360600 PROTEIN"/>
    <property type="match status" value="1"/>
</dbReference>
<protein>
    <recommendedName>
        <fullName evidence="1">Transposase (putative) gypsy type domain-containing protein</fullName>
    </recommendedName>
</protein>
<gene>
    <name evidence="2" type="ORF">TRITD_2Bv1G076500</name>
</gene>
<name>A0A9R1PJ15_TRITD</name>
<dbReference type="Pfam" id="PF04195">
    <property type="entry name" value="Transposase_28"/>
    <property type="match status" value="1"/>
</dbReference>
<feature type="domain" description="Transposase (putative) gypsy type" evidence="1">
    <location>
        <begin position="171"/>
        <end position="235"/>
    </location>
</feature>
<organism evidence="2 3">
    <name type="scientific">Triticum turgidum subsp. durum</name>
    <name type="common">Durum wheat</name>
    <name type="synonym">Triticum durum</name>
    <dbReference type="NCBI Taxonomy" id="4567"/>
    <lineage>
        <taxon>Eukaryota</taxon>
        <taxon>Viridiplantae</taxon>
        <taxon>Streptophyta</taxon>
        <taxon>Embryophyta</taxon>
        <taxon>Tracheophyta</taxon>
        <taxon>Spermatophyta</taxon>
        <taxon>Magnoliopsida</taxon>
        <taxon>Liliopsida</taxon>
        <taxon>Poales</taxon>
        <taxon>Poaceae</taxon>
        <taxon>BOP clade</taxon>
        <taxon>Pooideae</taxon>
        <taxon>Triticodae</taxon>
        <taxon>Triticeae</taxon>
        <taxon>Triticinae</taxon>
        <taxon>Triticum</taxon>
    </lineage>
</organism>
<evidence type="ECO:0000313" key="2">
    <source>
        <dbReference type="EMBL" id="VAH44339.1"/>
    </source>
</evidence>
<evidence type="ECO:0000259" key="1">
    <source>
        <dbReference type="Pfam" id="PF04195"/>
    </source>
</evidence>
<dbReference type="EMBL" id="LT934114">
    <property type="protein sequence ID" value="VAH44339.1"/>
    <property type="molecule type" value="Genomic_DNA"/>
</dbReference>
<evidence type="ECO:0000313" key="3">
    <source>
        <dbReference type="Proteomes" id="UP000324705"/>
    </source>
</evidence>
<reference evidence="2 3" key="1">
    <citation type="submission" date="2017-09" db="EMBL/GenBank/DDBJ databases">
        <authorList>
            <consortium name="International Durum Wheat Genome Sequencing Consortium (IDWGSC)"/>
            <person name="Milanesi L."/>
        </authorList>
    </citation>
    <scope>NUCLEOTIDE SEQUENCE [LARGE SCALE GENOMIC DNA]</scope>
    <source>
        <strain evidence="3">cv. Svevo</strain>
    </source>
</reference>
<dbReference type="Gramene" id="TRITD2Bv1G076500.1">
    <property type="protein sequence ID" value="TRITD2Bv1G076500.1"/>
    <property type="gene ID" value="TRITD2Bv1G076500"/>
</dbReference>
<sequence>MVPQSLRLARRVPHLLVWATSIVRSPITFKPISRRALTINFALSDPRFLCVCQKASSPVFFTKTPIEGQKHTRQIGQRRIELSIISKQETQSHPEETFEGHGRRPWLIHAPSRPTTGRLAQLLHLTAPAMRSPAARVSSGRRSHARSRGAHLGRWEAFAENFLNPNKDERVCFVSFLLRGLGFPIHPFLRGLVEFYGLQLHNFTPVSILHISGFVAFCEMFLDCEAHFELWRKFLPRLSQPRGVNS</sequence>
<proteinExistence type="predicted"/>
<keyword evidence="3" id="KW-1185">Reference proteome</keyword>
<dbReference type="PANTHER" id="PTHR33026:SF7">
    <property type="entry name" value="OS03G0100275 PROTEIN"/>
    <property type="match status" value="1"/>
</dbReference>
<dbReference type="AlphaFoldDB" id="A0A9R1PJ15"/>
<dbReference type="InterPro" id="IPR007321">
    <property type="entry name" value="Transposase_28"/>
</dbReference>
<dbReference type="Proteomes" id="UP000324705">
    <property type="component" value="Chromosome 2B"/>
</dbReference>